<gene>
    <name evidence="2" type="ORF">GCM10022224_008930</name>
</gene>
<dbReference type="RefSeq" id="WP_344873237.1">
    <property type="nucleotide sequence ID" value="NZ_BAAAZP010000012.1"/>
</dbReference>
<dbReference type="Proteomes" id="UP001500902">
    <property type="component" value="Unassembled WGS sequence"/>
</dbReference>
<dbReference type="Gene3D" id="3.10.450.50">
    <property type="match status" value="1"/>
</dbReference>
<comment type="caution">
    <text evidence="2">The sequence shown here is derived from an EMBL/GenBank/DDBJ whole genome shotgun (WGS) entry which is preliminary data.</text>
</comment>
<sequence>MAEPRPWIEGYVRAWDSNDPDDIAALFTEDAVYYTEPHSRPWQGRDEIVAQWLERQDKPGEATFEWHPVCVTESAGEGVGVVQGVTTYPDKTYSNLWIIRFAPDGRCREFTEWWMRHDAK</sequence>
<proteinExistence type="predicted"/>
<protein>
    <recommendedName>
        <fullName evidence="1">SnoaL-like domain-containing protein</fullName>
    </recommendedName>
</protein>
<dbReference type="SUPFAM" id="SSF54427">
    <property type="entry name" value="NTF2-like"/>
    <property type="match status" value="1"/>
</dbReference>
<organism evidence="2 3">
    <name type="scientific">Nonomuraea antimicrobica</name>
    <dbReference type="NCBI Taxonomy" id="561173"/>
    <lineage>
        <taxon>Bacteria</taxon>
        <taxon>Bacillati</taxon>
        <taxon>Actinomycetota</taxon>
        <taxon>Actinomycetes</taxon>
        <taxon>Streptosporangiales</taxon>
        <taxon>Streptosporangiaceae</taxon>
        <taxon>Nonomuraea</taxon>
    </lineage>
</organism>
<reference evidence="3" key="1">
    <citation type="journal article" date="2019" name="Int. J. Syst. Evol. Microbiol.">
        <title>The Global Catalogue of Microorganisms (GCM) 10K type strain sequencing project: providing services to taxonomists for standard genome sequencing and annotation.</title>
        <authorList>
            <consortium name="The Broad Institute Genomics Platform"/>
            <consortium name="The Broad Institute Genome Sequencing Center for Infectious Disease"/>
            <person name="Wu L."/>
            <person name="Ma J."/>
        </authorList>
    </citation>
    <scope>NUCLEOTIDE SEQUENCE [LARGE SCALE GENOMIC DNA]</scope>
    <source>
        <strain evidence="3">JCM 16904</strain>
    </source>
</reference>
<dbReference type="InterPro" id="IPR037401">
    <property type="entry name" value="SnoaL-like"/>
</dbReference>
<feature type="domain" description="SnoaL-like" evidence="1">
    <location>
        <begin position="8"/>
        <end position="109"/>
    </location>
</feature>
<evidence type="ECO:0000313" key="3">
    <source>
        <dbReference type="Proteomes" id="UP001500902"/>
    </source>
</evidence>
<dbReference type="Pfam" id="PF12680">
    <property type="entry name" value="SnoaL_2"/>
    <property type="match status" value="1"/>
</dbReference>
<keyword evidence="3" id="KW-1185">Reference proteome</keyword>
<dbReference type="EMBL" id="BAAAZP010000012">
    <property type="protein sequence ID" value="GAA3648400.1"/>
    <property type="molecule type" value="Genomic_DNA"/>
</dbReference>
<accession>A0ABP7B4Y2</accession>
<dbReference type="InterPro" id="IPR032710">
    <property type="entry name" value="NTF2-like_dom_sf"/>
</dbReference>
<evidence type="ECO:0000313" key="2">
    <source>
        <dbReference type="EMBL" id="GAA3648400.1"/>
    </source>
</evidence>
<name>A0ABP7B4Y2_9ACTN</name>
<evidence type="ECO:0000259" key="1">
    <source>
        <dbReference type="Pfam" id="PF12680"/>
    </source>
</evidence>